<dbReference type="PANTHER" id="PTHR35987">
    <property type="entry name" value="PROTEIN PLASTID REDOX INSENSITIVE 2, CHLOROPLASTIC-RELATED"/>
    <property type="match status" value="1"/>
</dbReference>
<dbReference type="PANTHER" id="PTHR35987:SF3">
    <property type="entry name" value="PROTEIN PLASTID REDOX INSENSITIVE 2-LIKE ISOFORM X1"/>
    <property type="match status" value="1"/>
</dbReference>
<dbReference type="InterPro" id="IPR039349">
    <property type="entry name" value="PRIN2"/>
</dbReference>
<evidence type="ECO:0000256" key="1">
    <source>
        <dbReference type="SAM" id="SignalP"/>
    </source>
</evidence>
<dbReference type="EMBL" id="JADFTS010000005">
    <property type="protein sequence ID" value="KAF9605411.1"/>
    <property type="molecule type" value="Genomic_DNA"/>
</dbReference>
<evidence type="ECO:0000313" key="2">
    <source>
        <dbReference type="EMBL" id="KAF9605411.1"/>
    </source>
</evidence>
<proteinExistence type="predicted"/>
<keyword evidence="3" id="KW-1185">Reference proteome</keyword>
<sequence length="110" mass="12639">MTIFFISFPFSSLFFTTTTNPPSTYLPTLSLKAISSNTLLLNDTSTQCKYVYPDPVPEFAQTETLKFRSELRKNLWTNKEFGDDLDKVVSVCEEVILFIISDFVIVYFPI</sequence>
<dbReference type="Proteomes" id="UP000631114">
    <property type="component" value="Unassembled WGS sequence"/>
</dbReference>
<feature type="chain" id="PRO_5032846562" evidence="1">
    <location>
        <begin position="20"/>
        <end position="110"/>
    </location>
</feature>
<comment type="caution">
    <text evidence="2">The sequence shown here is derived from an EMBL/GenBank/DDBJ whole genome shotgun (WGS) entry which is preliminary data.</text>
</comment>
<protein>
    <submittedName>
        <fullName evidence="2">Uncharacterized protein</fullName>
    </submittedName>
</protein>
<keyword evidence="1" id="KW-0732">Signal</keyword>
<gene>
    <name evidence="2" type="ORF">IFM89_017150</name>
</gene>
<evidence type="ECO:0000313" key="3">
    <source>
        <dbReference type="Proteomes" id="UP000631114"/>
    </source>
</evidence>
<dbReference type="AlphaFoldDB" id="A0A835LZQ8"/>
<accession>A0A835LZQ8</accession>
<name>A0A835LZQ8_9MAGN</name>
<organism evidence="2 3">
    <name type="scientific">Coptis chinensis</name>
    <dbReference type="NCBI Taxonomy" id="261450"/>
    <lineage>
        <taxon>Eukaryota</taxon>
        <taxon>Viridiplantae</taxon>
        <taxon>Streptophyta</taxon>
        <taxon>Embryophyta</taxon>
        <taxon>Tracheophyta</taxon>
        <taxon>Spermatophyta</taxon>
        <taxon>Magnoliopsida</taxon>
        <taxon>Ranunculales</taxon>
        <taxon>Ranunculaceae</taxon>
        <taxon>Coptidoideae</taxon>
        <taxon>Coptis</taxon>
    </lineage>
</organism>
<dbReference type="OrthoDB" id="1924990at2759"/>
<reference evidence="2 3" key="1">
    <citation type="submission" date="2020-10" db="EMBL/GenBank/DDBJ databases">
        <title>The Coptis chinensis genome and diversification of protoberbering-type alkaloids.</title>
        <authorList>
            <person name="Wang B."/>
            <person name="Shu S."/>
            <person name="Song C."/>
            <person name="Liu Y."/>
        </authorList>
    </citation>
    <scope>NUCLEOTIDE SEQUENCE [LARGE SCALE GENOMIC DNA]</scope>
    <source>
        <strain evidence="2">HL-2020</strain>
        <tissue evidence="2">Leaf</tissue>
    </source>
</reference>
<feature type="signal peptide" evidence="1">
    <location>
        <begin position="1"/>
        <end position="19"/>
    </location>
</feature>
<dbReference type="GO" id="GO:0010468">
    <property type="term" value="P:regulation of gene expression"/>
    <property type="evidence" value="ECO:0007669"/>
    <property type="project" value="InterPro"/>
</dbReference>